<dbReference type="AlphaFoldDB" id="A0AAQ3U8M3"/>
<feature type="non-terminal residue" evidence="2">
    <location>
        <position position="1"/>
    </location>
</feature>
<evidence type="ECO:0000313" key="2">
    <source>
        <dbReference type="EMBL" id="WVZ87584.1"/>
    </source>
</evidence>
<feature type="region of interest" description="Disordered" evidence="1">
    <location>
        <begin position="109"/>
        <end position="142"/>
    </location>
</feature>
<evidence type="ECO:0000256" key="1">
    <source>
        <dbReference type="SAM" id="MobiDB-lite"/>
    </source>
</evidence>
<accession>A0AAQ3U8M3</accession>
<evidence type="ECO:0000313" key="3">
    <source>
        <dbReference type="Proteomes" id="UP001341281"/>
    </source>
</evidence>
<reference evidence="2 3" key="1">
    <citation type="submission" date="2024-02" db="EMBL/GenBank/DDBJ databases">
        <title>High-quality chromosome-scale genome assembly of Pensacola bahiagrass (Paspalum notatum Flugge var. saurae).</title>
        <authorList>
            <person name="Vega J.M."/>
            <person name="Podio M."/>
            <person name="Orjuela J."/>
            <person name="Siena L.A."/>
            <person name="Pessino S.C."/>
            <person name="Combes M.C."/>
            <person name="Mariac C."/>
            <person name="Albertini E."/>
            <person name="Pupilli F."/>
            <person name="Ortiz J.P.A."/>
            <person name="Leblanc O."/>
        </authorList>
    </citation>
    <scope>NUCLEOTIDE SEQUENCE [LARGE SCALE GENOMIC DNA]</scope>
    <source>
        <strain evidence="2">R1</strain>
        <tissue evidence="2">Leaf</tissue>
    </source>
</reference>
<keyword evidence="3" id="KW-1185">Reference proteome</keyword>
<proteinExistence type="predicted"/>
<feature type="compositionally biased region" description="Polar residues" evidence="1">
    <location>
        <begin position="116"/>
        <end position="129"/>
    </location>
</feature>
<sequence length="194" mass="20958">VDSSAGHRSPAAAGADADGDEDDGCAMAVLVLELGMLPSKHLSGAAKRKKRKRDAQFIESQRGTMLKFISVSSKGDQGKKPDLDLDAQVGVNKDATGEQNLIAQADVNEDTAGEEQLQQPSSDTENPIDNGQEDSPLAIDDPRTWTPDIGLFYQYVRGEYLILPSLQDKFAMGATTDNGRVRIRIAMMRIVVLV</sequence>
<dbReference type="Proteomes" id="UP001341281">
    <property type="component" value="Chromosome 07"/>
</dbReference>
<gene>
    <name evidence="2" type="ORF">U9M48_034197</name>
</gene>
<name>A0AAQ3U8M3_PASNO</name>
<organism evidence="2 3">
    <name type="scientific">Paspalum notatum var. saurae</name>
    <dbReference type="NCBI Taxonomy" id="547442"/>
    <lineage>
        <taxon>Eukaryota</taxon>
        <taxon>Viridiplantae</taxon>
        <taxon>Streptophyta</taxon>
        <taxon>Embryophyta</taxon>
        <taxon>Tracheophyta</taxon>
        <taxon>Spermatophyta</taxon>
        <taxon>Magnoliopsida</taxon>
        <taxon>Liliopsida</taxon>
        <taxon>Poales</taxon>
        <taxon>Poaceae</taxon>
        <taxon>PACMAD clade</taxon>
        <taxon>Panicoideae</taxon>
        <taxon>Andropogonodae</taxon>
        <taxon>Paspaleae</taxon>
        <taxon>Paspalinae</taxon>
        <taxon>Paspalum</taxon>
    </lineage>
</organism>
<protein>
    <submittedName>
        <fullName evidence="2">Uncharacterized protein</fullName>
    </submittedName>
</protein>
<dbReference type="EMBL" id="CP144751">
    <property type="protein sequence ID" value="WVZ87584.1"/>
    <property type="molecule type" value="Genomic_DNA"/>
</dbReference>
<feature type="region of interest" description="Disordered" evidence="1">
    <location>
        <begin position="1"/>
        <end position="22"/>
    </location>
</feature>